<sequence>MRPTIQHALLIAALSPFVSLAQNMSKDFTSYCSAIGEPETCCPSFLNIDDISAPDAQVMSTGSVSFSPQPDQDPWKLSVLVNYTKYGYYSRESFLSVSDNTPDTNVCVYKFTPLNVTKSDNGSGCAGLLSDECMERLRQSLSSGSQVDWRVGGKCPSPPTGFFTNSSIMYDICRPLLDPDQQQYSRNRFVVPNDNCSYPSLPGIELPDNYQTPARGSSHNNYAMAGYGMGSGIYPPSTYDQFVSQVMPFAIVTSTPGEGNESAVVNFVCVTPDNIQPGMPAPKTTTPWEGSAGIEGRGVISGRIVVATAGLVLTNQVFDLNRPDRDA</sequence>
<reference evidence="1" key="1">
    <citation type="submission" date="2022-11" db="EMBL/GenBank/DDBJ databases">
        <title>Genome Sequence of Boeremia exigua.</title>
        <authorList>
            <person name="Buettner E."/>
        </authorList>
    </citation>
    <scope>NUCLEOTIDE SEQUENCE</scope>
    <source>
        <strain evidence="1">CU02</strain>
    </source>
</reference>
<evidence type="ECO:0000313" key="2">
    <source>
        <dbReference type="Proteomes" id="UP001153331"/>
    </source>
</evidence>
<protein>
    <submittedName>
        <fullName evidence="1">Uncharacterized protein</fullName>
    </submittedName>
</protein>
<dbReference type="EMBL" id="JAPHNI010000681">
    <property type="protein sequence ID" value="KAJ8108901.1"/>
    <property type="molecule type" value="Genomic_DNA"/>
</dbReference>
<gene>
    <name evidence="1" type="ORF">OPT61_g7847</name>
</gene>
<accession>A0ACC2I2B5</accession>
<keyword evidence="2" id="KW-1185">Reference proteome</keyword>
<evidence type="ECO:0000313" key="1">
    <source>
        <dbReference type="EMBL" id="KAJ8108901.1"/>
    </source>
</evidence>
<proteinExistence type="predicted"/>
<organism evidence="1 2">
    <name type="scientific">Boeremia exigua</name>
    <dbReference type="NCBI Taxonomy" id="749465"/>
    <lineage>
        <taxon>Eukaryota</taxon>
        <taxon>Fungi</taxon>
        <taxon>Dikarya</taxon>
        <taxon>Ascomycota</taxon>
        <taxon>Pezizomycotina</taxon>
        <taxon>Dothideomycetes</taxon>
        <taxon>Pleosporomycetidae</taxon>
        <taxon>Pleosporales</taxon>
        <taxon>Pleosporineae</taxon>
        <taxon>Didymellaceae</taxon>
        <taxon>Boeremia</taxon>
    </lineage>
</organism>
<dbReference type="Proteomes" id="UP001153331">
    <property type="component" value="Unassembled WGS sequence"/>
</dbReference>
<name>A0ACC2I2B5_9PLEO</name>
<comment type="caution">
    <text evidence="1">The sequence shown here is derived from an EMBL/GenBank/DDBJ whole genome shotgun (WGS) entry which is preliminary data.</text>
</comment>